<dbReference type="EMBL" id="JAUKUA010000003">
    <property type="protein sequence ID" value="KAK0719329.1"/>
    <property type="molecule type" value="Genomic_DNA"/>
</dbReference>
<dbReference type="SUPFAM" id="SSF81301">
    <property type="entry name" value="Nucleotidyltransferase"/>
    <property type="match status" value="1"/>
</dbReference>
<organism evidence="2 3">
    <name type="scientific">Lasiosphaeris hirsuta</name>
    <dbReference type="NCBI Taxonomy" id="260670"/>
    <lineage>
        <taxon>Eukaryota</taxon>
        <taxon>Fungi</taxon>
        <taxon>Dikarya</taxon>
        <taxon>Ascomycota</taxon>
        <taxon>Pezizomycotina</taxon>
        <taxon>Sordariomycetes</taxon>
        <taxon>Sordariomycetidae</taxon>
        <taxon>Sordariales</taxon>
        <taxon>Lasiosphaeriaceae</taxon>
        <taxon>Lasiosphaeris</taxon>
    </lineage>
</organism>
<accession>A0AA40DWV2</accession>
<dbReference type="Pfam" id="PF18765">
    <property type="entry name" value="Polbeta"/>
    <property type="match status" value="1"/>
</dbReference>
<feature type="domain" description="Polymerase beta nucleotidyltransferase" evidence="1">
    <location>
        <begin position="10"/>
        <end position="51"/>
    </location>
</feature>
<dbReference type="Proteomes" id="UP001172102">
    <property type="component" value="Unassembled WGS sequence"/>
</dbReference>
<proteinExistence type="predicted"/>
<dbReference type="CDD" id="cd05403">
    <property type="entry name" value="NT_KNTase_like"/>
    <property type="match status" value="1"/>
</dbReference>
<dbReference type="Gene3D" id="3.30.460.10">
    <property type="entry name" value="Beta Polymerase, domain 2"/>
    <property type="match status" value="1"/>
</dbReference>
<evidence type="ECO:0000259" key="1">
    <source>
        <dbReference type="Pfam" id="PF18765"/>
    </source>
</evidence>
<dbReference type="AlphaFoldDB" id="A0AA40DWV2"/>
<dbReference type="InterPro" id="IPR043519">
    <property type="entry name" value="NT_sf"/>
</dbReference>
<evidence type="ECO:0000313" key="2">
    <source>
        <dbReference type="EMBL" id="KAK0719329.1"/>
    </source>
</evidence>
<evidence type="ECO:0000313" key="3">
    <source>
        <dbReference type="Proteomes" id="UP001172102"/>
    </source>
</evidence>
<protein>
    <recommendedName>
        <fullName evidence="1">Polymerase beta nucleotidyltransferase domain-containing protein</fullName>
    </recommendedName>
</protein>
<gene>
    <name evidence="2" type="ORF">B0H67DRAFT_642692</name>
</gene>
<comment type="caution">
    <text evidence="2">The sequence shown here is derived from an EMBL/GenBank/DDBJ whole genome shotgun (WGS) entry which is preliminary data.</text>
</comment>
<sequence length="261" mass="30027">MHPHHAASIQKIKAHFEQVPNVLALLLTGSIAHGFETEASDVDVLVVLTEEAYQHHVDTGIMTFVTPDLCTYPGGYVDAKYTSLGFIRLVAEKGSEPARWAFDGAQILFSEIPGLEGELQRLVRFDAGGKEERIVRFRSQLEIWKWYSEEGVRKGNRYLLNMATSKLILFGGRLILADNDVLFPYHKWFLRVLGELREKPERLMECVERLSREPGMEVIQEFYDMVVGWKEWKRPRGRFGAQFMVDSELNWLILQTPVDDL</sequence>
<reference evidence="2" key="1">
    <citation type="submission" date="2023-06" db="EMBL/GenBank/DDBJ databases">
        <title>Genome-scale phylogeny and comparative genomics of the fungal order Sordariales.</title>
        <authorList>
            <consortium name="Lawrence Berkeley National Laboratory"/>
            <person name="Hensen N."/>
            <person name="Bonometti L."/>
            <person name="Westerberg I."/>
            <person name="Brannstrom I.O."/>
            <person name="Guillou S."/>
            <person name="Cros-Aarteil S."/>
            <person name="Calhoun S."/>
            <person name="Haridas S."/>
            <person name="Kuo A."/>
            <person name="Mondo S."/>
            <person name="Pangilinan J."/>
            <person name="Riley R."/>
            <person name="Labutti K."/>
            <person name="Andreopoulos B."/>
            <person name="Lipzen A."/>
            <person name="Chen C."/>
            <person name="Yanf M."/>
            <person name="Daum C."/>
            <person name="Ng V."/>
            <person name="Clum A."/>
            <person name="Steindorff A."/>
            <person name="Ohm R."/>
            <person name="Martin F."/>
            <person name="Silar P."/>
            <person name="Natvig D."/>
            <person name="Lalanne C."/>
            <person name="Gautier V."/>
            <person name="Ament-Velasquez S.L."/>
            <person name="Kruys A."/>
            <person name="Hutchinson M.I."/>
            <person name="Powell A.J."/>
            <person name="Barry K."/>
            <person name="Miller A.N."/>
            <person name="Grigoriev I.V."/>
            <person name="Debuchy R."/>
            <person name="Gladieux P."/>
            <person name="Thoren M.H."/>
            <person name="Johannesson H."/>
        </authorList>
    </citation>
    <scope>NUCLEOTIDE SEQUENCE</scope>
    <source>
        <strain evidence="2">SMH4607-1</strain>
    </source>
</reference>
<keyword evidence="3" id="KW-1185">Reference proteome</keyword>
<dbReference type="GO" id="GO:0016779">
    <property type="term" value="F:nucleotidyltransferase activity"/>
    <property type="evidence" value="ECO:0007669"/>
    <property type="project" value="InterPro"/>
</dbReference>
<dbReference type="InterPro" id="IPR041633">
    <property type="entry name" value="Polbeta"/>
</dbReference>
<name>A0AA40DWV2_9PEZI</name>